<feature type="non-terminal residue" evidence="2">
    <location>
        <position position="1"/>
    </location>
</feature>
<dbReference type="PANTHER" id="PTHR21310:SF15">
    <property type="entry name" value="AMINOGLYCOSIDE PHOSPHOTRANSFERASE DOMAIN-CONTAINING PROTEIN"/>
    <property type="match status" value="1"/>
</dbReference>
<dbReference type="OrthoDB" id="10003767at2759"/>
<comment type="caution">
    <text evidence="2">The sequence shown here is derived from an EMBL/GenBank/DDBJ whole genome shotgun (WGS) entry which is preliminary data.</text>
</comment>
<dbReference type="AlphaFoldDB" id="A0A9P6K9K6"/>
<dbReference type="SUPFAM" id="SSF56112">
    <property type="entry name" value="Protein kinase-like (PK-like)"/>
    <property type="match status" value="1"/>
</dbReference>
<dbReference type="InterPro" id="IPR051678">
    <property type="entry name" value="AGP_Transferase"/>
</dbReference>
<feature type="domain" description="Aminoglycoside phosphotransferase" evidence="1">
    <location>
        <begin position="6"/>
        <end position="275"/>
    </location>
</feature>
<evidence type="ECO:0000313" key="3">
    <source>
        <dbReference type="Proteomes" id="UP000780801"/>
    </source>
</evidence>
<dbReference type="Pfam" id="PF01636">
    <property type="entry name" value="APH"/>
    <property type="match status" value="1"/>
</dbReference>
<dbReference type="Proteomes" id="UP000780801">
    <property type="component" value="Unassembled WGS sequence"/>
</dbReference>
<feature type="non-terminal residue" evidence="2">
    <location>
        <position position="333"/>
    </location>
</feature>
<dbReference type="InterPro" id="IPR011009">
    <property type="entry name" value="Kinase-like_dom_sf"/>
</dbReference>
<gene>
    <name evidence="2" type="ORF">BGW38_008911</name>
</gene>
<dbReference type="InterPro" id="IPR002575">
    <property type="entry name" value="Aminoglycoside_PTrfase"/>
</dbReference>
<sequence length="333" mass="37793">QLYYFDRGFNNRVYLACCDDGSEYVIRLGGRFWDHRKITNETQALEIARSALLLNSPKNSTPVQVPTIIGTSIDESKEQPDPALRIIPHDYLIMNRLPGIPLDTVWDQLDKKEKLAITDQIVDVFAALQSIKLERLGNFVQGTPNAALEPGPEIVGPMMEGGGGPFSTWRELVAANIQRELQSLNKAQERIFELAEFKPRIQALLTKIENGQLEQMFATDVSSREKNQGSERDVAFVHGDFATRNFLIEGTQVVGLLDFEFAGAFPVEYDWCAGLDWLYADAIDPLDTKTAEERLAEMTDEQKELLAHFRQRLETRYGIRPLGVWPDDREYKV</sequence>
<protein>
    <recommendedName>
        <fullName evidence="1">Aminoglycoside phosphotransferase domain-containing protein</fullName>
    </recommendedName>
</protein>
<keyword evidence="3" id="KW-1185">Reference proteome</keyword>
<proteinExistence type="predicted"/>
<dbReference type="Gene3D" id="3.90.1200.10">
    <property type="match status" value="1"/>
</dbReference>
<evidence type="ECO:0000313" key="2">
    <source>
        <dbReference type="EMBL" id="KAF9565152.1"/>
    </source>
</evidence>
<dbReference type="EMBL" id="JAABOA010006310">
    <property type="protein sequence ID" value="KAF9565152.1"/>
    <property type="molecule type" value="Genomic_DNA"/>
</dbReference>
<accession>A0A9P6K9K6</accession>
<dbReference type="PANTHER" id="PTHR21310">
    <property type="entry name" value="AMINOGLYCOSIDE PHOSPHOTRANSFERASE-RELATED-RELATED"/>
    <property type="match status" value="1"/>
</dbReference>
<name>A0A9P6K9K6_9FUNG</name>
<organism evidence="2 3">
    <name type="scientific">Lunasporangiospora selenospora</name>
    <dbReference type="NCBI Taxonomy" id="979761"/>
    <lineage>
        <taxon>Eukaryota</taxon>
        <taxon>Fungi</taxon>
        <taxon>Fungi incertae sedis</taxon>
        <taxon>Mucoromycota</taxon>
        <taxon>Mortierellomycotina</taxon>
        <taxon>Mortierellomycetes</taxon>
        <taxon>Mortierellales</taxon>
        <taxon>Mortierellaceae</taxon>
        <taxon>Lunasporangiospora</taxon>
    </lineage>
</organism>
<reference evidence="2" key="1">
    <citation type="journal article" date="2020" name="Fungal Divers.">
        <title>Resolving the Mortierellaceae phylogeny through synthesis of multi-gene phylogenetics and phylogenomics.</title>
        <authorList>
            <person name="Vandepol N."/>
            <person name="Liber J."/>
            <person name="Desiro A."/>
            <person name="Na H."/>
            <person name="Kennedy M."/>
            <person name="Barry K."/>
            <person name="Grigoriev I.V."/>
            <person name="Miller A.N."/>
            <person name="O'Donnell K."/>
            <person name="Stajich J.E."/>
            <person name="Bonito G."/>
        </authorList>
    </citation>
    <scope>NUCLEOTIDE SEQUENCE</scope>
    <source>
        <strain evidence="2">KOD1015</strain>
    </source>
</reference>
<evidence type="ECO:0000259" key="1">
    <source>
        <dbReference type="Pfam" id="PF01636"/>
    </source>
</evidence>